<dbReference type="GO" id="GO:0030170">
    <property type="term" value="F:pyridoxal phosphate binding"/>
    <property type="evidence" value="ECO:0007669"/>
    <property type="project" value="InterPro"/>
</dbReference>
<dbReference type="Pfam" id="PF03473">
    <property type="entry name" value="MOSC"/>
    <property type="match status" value="1"/>
</dbReference>
<organism evidence="2 3">
    <name type="scientific">Actinokineospora spheciospongiae</name>
    <dbReference type="NCBI Taxonomy" id="909613"/>
    <lineage>
        <taxon>Bacteria</taxon>
        <taxon>Bacillati</taxon>
        <taxon>Actinomycetota</taxon>
        <taxon>Actinomycetes</taxon>
        <taxon>Pseudonocardiales</taxon>
        <taxon>Pseudonocardiaceae</taxon>
        <taxon>Actinokineospora</taxon>
    </lineage>
</organism>
<keyword evidence="3" id="KW-1185">Reference proteome</keyword>
<dbReference type="GO" id="GO:0003824">
    <property type="term" value="F:catalytic activity"/>
    <property type="evidence" value="ECO:0007669"/>
    <property type="project" value="InterPro"/>
</dbReference>
<dbReference type="Gene3D" id="2.40.33.20">
    <property type="entry name" value="PK beta-barrel domain-like"/>
    <property type="match status" value="1"/>
</dbReference>
<gene>
    <name evidence="2" type="ORF">UO65_4683</name>
</gene>
<dbReference type="STRING" id="909613.UO65_4683"/>
<dbReference type="eggNOG" id="COG2258">
    <property type="taxonomic scope" value="Bacteria"/>
</dbReference>
<proteinExistence type="predicted"/>
<sequence>MRVEALLVSPVHAYEGRPTEPPRPDPTPLSVPRAEVHAHLGLAGDRYHNREAHRQASVTVFSADALDEVAVELGLPHLPVEKTRRNIILRGFPVDDLAATREREGAVFTLDTGSGPIRFQAHRPAHPCRWMDTQLAPGAFKALRGRGGVRCAPLDSGFLTPGPATLLVP</sequence>
<dbReference type="InterPro" id="IPR011037">
    <property type="entry name" value="Pyrv_Knase-like_insert_dom_sf"/>
</dbReference>
<protein>
    <recommendedName>
        <fullName evidence="1">MOSC domain-containing protein</fullName>
    </recommendedName>
</protein>
<name>W7IGM5_9PSEU</name>
<dbReference type="EMBL" id="AYXG01000177">
    <property type="protein sequence ID" value="EWC60030.1"/>
    <property type="molecule type" value="Genomic_DNA"/>
</dbReference>
<comment type="caution">
    <text evidence="2">The sequence shown here is derived from an EMBL/GenBank/DDBJ whole genome shotgun (WGS) entry which is preliminary data.</text>
</comment>
<dbReference type="SUPFAM" id="SSF50800">
    <property type="entry name" value="PK beta-barrel domain-like"/>
    <property type="match status" value="1"/>
</dbReference>
<reference evidence="2 3" key="1">
    <citation type="journal article" date="2014" name="Genome Announc.">
        <title>Draft Genome Sequence of the Antitrypanosomally Active Sponge-Associated Bacterium Actinokineospora sp. Strain EG49.</title>
        <authorList>
            <person name="Harjes J."/>
            <person name="Ryu T."/>
            <person name="Abdelmohsen U.R."/>
            <person name="Moitinho-Silva L."/>
            <person name="Horn H."/>
            <person name="Ravasi T."/>
            <person name="Hentschel U."/>
        </authorList>
    </citation>
    <scope>NUCLEOTIDE SEQUENCE [LARGE SCALE GENOMIC DNA]</scope>
    <source>
        <strain evidence="2 3">EG49</strain>
    </source>
</reference>
<dbReference type="GO" id="GO:0030151">
    <property type="term" value="F:molybdenum ion binding"/>
    <property type="evidence" value="ECO:0007669"/>
    <property type="project" value="InterPro"/>
</dbReference>
<accession>W7IGM5</accession>
<evidence type="ECO:0000259" key="1">
    <source>
        <dbReference type="PROSITE" id="PS51340"/>
    </source>
</evidence>
<dbReference type="InterPro" id="IPR005302">
    <property type="entry name" value="MoCF_Sase_C"/>
</dbReference>
<dbReference type="AlphaFoldDB" id="W7IGM5"/>
<dbReference type="Proteomes" id="UP000019277">
    <property type="component" value="Unassembled WGS sequence"/>
</dbReference>
<dbReference type="RefSeq" id="WP_233427805.1">
    <property type="nucleotide sequence ID" value="NZ_AYXG01000177.1"/>
</dbReference>
<feature type="domain" description="MOSC" evidence="1">
    <location>
        <begin position="29"/>
        <end position="168"/>
    </location>
</feature>
<evidence type="ECO:0000313" key="3">
    <source>
        <dbReference type="Proteomes" id="UP000019277"/>
    </source>
</evidence>
<dbReference type="PROSITE" id="PS51340">
    <property type="entry name" value="MOSC"/>
    <property type="match status" value="1"/>
</dbReference>
<evidence type="ECO:0000313" key="2">
    <source>
        <dbReference type="EMBL" id="EWC60030.1"/>
    </source>
</evidence>
<dbReference type="PATRIC" id="fig|909613.9.peg.4685"/>